<dbReference type="Pfam" id="PF23139">
    <property type="entry name" value="OB_YrrC"/>
    <property type="match status" value="1"/>
</dbReference>
<evidence type="ECO:0000313" key="6">
    <source>
        <dbReference type="Proteomes" id="UP000469346"/>
    </source>
</evidence>
<dbReference type="SMART" id="SM00382">
    <property type="entry name" value="AAA"/>
    <property type="match status" value="1"/>
</dbReference>
<dbReference type="Gene3D" id="3.40.50.300">
    <property type="entry name" value="P-loop containing nucleotide triphosphate hydrolases"/>
    <property type="match status" value="2"/>
</dbReference>
<reference evidence="5 6" key="1">
    <citation type="submission" date="2020-02" db="EMBL/GenBank/DDBJ databases">
        <title>Comparative genomics of sulfur disproportionating microorganisms.</title>
        <authorList>
            <person name="Ward L.M."/>
            <person name="Bertran E."/>
            <person name="Johnston D.T."/>
        </authorList>
    </citation>
    <scope>NUCLEOTIDE SEQUENCE [LARGE SCALE GENOMIC DNA]</scope>
    <source>
        <strain evidence="5 6">DSM 100025</strain>
    </source>
</reference>
<protein>
    <submittedName>
        <fullName evidence="5">AAA family ATPase</fullName>
    </submittedName>
</protein>
<evidence type="ECO:0000313" key="5">
    <source>
        <dbReference type="EMBL" id="NDY42776.1"/>
    </source>
</evidence>
<dbReference type="InterPro" id="IPR029493">
    <property type="entry name" value="RecD2-like_HHH"/>
</dbReference>
<dbReference type="CDD" id="cd18809">
    <property type="entry name" value="SF1_C_RecD"/>
    <property type="match status" value="1"/>
</dbReference>
<keyword evidence="2" id="KW-0067">ATP-binding</keyword>
<dbReference type="InterPro" id="IPR055446">
    <property type="entry name" value="RecD2_N_OB"/>
</dbReference>
<name>A0A6N9TWB9_DISTH</name>
<dbReference type="InterPro" id="IPR003583">
    <property type="entry name" value="Hlx-hairpin-Hlx_DNA-bd_motif"/>
</dbReference>
<dbReference type="SUPFAM" id="SSF52540">
    <property type="entry name" value="P-loop containing nucleoside triphosphate hydrolases"/>
    <property type="match status" value="2"/>
</dbReference>
<dbReference type="Proteomes" id="UP000469346">
    <property type="component" value="Unassembled WGS sequence"/>
</dbReference>
<organism evidence="5 6">
    <name type="scientific">Dissulfurirhabdus thermomarina</name>
    <dbReference type="NCBI Taxonomy" id="1765737"/>
    <lineage>
        <taxon>Bacteria</taxon>
        <taxon>Deltaproteobacteria</taxon>
        <taxon>Dissulfurirhabdaceae</taxon>
        <taxon>Dissulfurirhabdus</taxon>
    </lineage>
</organism>
<dbReference type="Gene3D" id="2.30.30.940">
    <property type="match status" value="1"/>
</dbReference>
<dbReference type="PANTHER" id="PTHR43788:SF6">
    <property type="entry name" value="DNA HELICASE B"/>
    <property type="match status" value="1"/>
</dbReference>
<dbReference type="RefSeq" id="WP_163298906.1">
    <property type="nucleotide sequence ID" value="NZ_JAAGRR010000084.1"/>
</dbReference>
<dbReference type="GO" id="GO:0006310">
    <property type="term" value="P:DNA recombination"/>
    <property type="evidence" value="ECO:0007669"/>
    <property type="project" value="TreeGrafter"/>
</dbReference>
<dbReference type="GO" id="GO:0017116">
    <property type="term" value="F:single-stranded DNA helicase activity"/>
    <property type="evidence" value="ECO:0007669"/>
    <property type="project" value="TreeGrafter"/>
</dbReference>
<dbReference type="InterPro" id="IPR010994">
    <property type="entry name" value="RuvA_2-like"/>
</dbReference>
<dbReference type="InterPro" id="IPR003593">
    <property type="entry name" value="AAA+_ATPase"/>
</dbReference>
<dbReference type="GO" id="GO:0006281">
    <property type="term" value="P:DNA repair"/>
    <property type="evidence" value="ECO:0007669"/>
    <property type="project" value="InterPro"/>
</dbReference>
<dbReference type="Pfam" id="PF14520">
    <property type="entry name" value="HHH_5"/>
    <property type="match status" value="1"/>
</dbReference>
<feature type="domain" description="Helix-hairpin-helix DNA-binding motif class 1" evidence="3">
    <location>
        <begin position="179"/>
        <end position="198"/>
    </location>
</feature>
<dbReference type="SUPFAM" id="SSF47781">
    <property type="entry name" value="RuvA domain 2-like"/>
    <property type="match status" value="1"/>
</dbReference>
<dbReference type="SMART" id="SM00278">
    <property type="entry name" value="HhH1"/>
    <property type="match status" value="3"/>
</dbReference>
<evidence type="ECO:0000256" key="2">
    <source>
        <dbReference type="ARBA" id="ARBA00022840"/>
    </source>
</evidence>
<keyword evidence="1" id="KW-0547">Nucleotide-binding</keyword>
<dbReference type="Pfam" id="PF13604">
    <property type="entry name" value="AAA_30"/>
    <property type="match status" value="1"/>
</dbReference>
<dbReference type="EMBL" id="JAAGRR010000084">
    <property type="protein sequence ID" value="NDY42776.1"/>
    <property type="molecule type" value="Genomic_DNA"/>
</dbReference>
<keyword evidence="6" id="KW-1185">Reference proteome</keyword>
<feature type="domain" description="Helix-hairpin-helix DNA-binding motif class 1" evidence="3">
    <location>
        <begin position="83"/>
        <end position="99"/>
    </location>
</feature>
<feature type="domain" description="AAA+ ATPase" evidence="4">
    <location>
        <begin position="336"/>
        <end position="474"/>
    </location>
</feature>
<feature type="domain" description="Helix-hairpin-helix DNA-binding motif class 1" evidence="3">
    <location>
        <begin position="114"/>
        <end position="133"/>
    </location>
</feature>
<dbReference type="GO" id="GO:0005524">
    <property type="term" value="F:ATP binding"/>
    <property type="evidence" value="ECO:0007669"/>
    <property type="project" value="UniProtKB-KW"/>
</dbReference>
<comment type="caution">
    <text evidence="5">The sequence shown here is derived from an EMBL/GenBank/DDBJ whole genome shotgun (WGS) entry which is preliminary data.</text>
</comment>
<evidence type="ECO:0000259" key="4">
    <source>
        <dbReference type="SMART" id="SM00382"/>
    </source>
</evidence>
<dbReference type="InterPro" id="IPR050534">
    <property type="entry name" value="Coronavir_polyprotein_1ab"/>
</dbReference>
<sequence length="767" mass="84613">MEGRVERVTYASPETGFAVLQVRPPRGARFTATGVVPELAGGAGLAGAEFRFRGAWTVNKYGRQFAFTRCTACGGDLLFFLSKVVKGLGPKLARQLLDRFGEEALVRILDEDPARLLNVKGIKERRLELILRSWRKFKNLKALSKVLGGAEGGVTPNLLIRIYNHFGDEAAAVVRADPYRLTEVRGIGFRTADRIAMALGVPPGDPARVRAALNHVLVKAAEEAGHSYLTADELRAAAAEVLGDGDDTAAPVDEAAAAMVADGTLVRGPGGETGLSGLRHMEDWLRDFFAERARAGDRPVLEAAAVERFIADFEARHRIEFAPEQREILVRTATEPATVFALAGYAGTGKTTVCRAVLDLLAGRLAAPEEIVCCAFTGMASARLRKATGYEAFTIHSLLKYQGEGRFEHGPDNPLPHRVVVLDEASMVNLPLFYRLARSLRPGTLFLMVGDPAQLPPIGAGNVFGDVLDLGLVPAVHLTRIYRQSPESVLALFANEIRRGRIPEGVEAQGWRDFAFEPVERHNIYALKARHTEAELKRFREENNQAILERICELARDWRDRLTHPVWDFQVLTPMRVGQLGTENLNARLREILNPGPGASFQRAGLTLKEGDKVVHLQNRDMAVMAWADFARAGKTFSGGGFRRVFNGNVGLVARVDPEAQEFYVVYPERIVVAYDFDHLGDIVEPAFALTVHKAQGAQYRVVAIPLTNSHFIMLNNKWFYTAITRAEEKAYLVGQRYALKRACTNVESARRRTWLGRAAAREVPIP</sequence>
<gene>
    <name evidence="5" type="ORF">G3N55_07965</name>
</gene>
<dbReference type="CDD" id="cd17933">
    <property type="entry name" value="DEXSc_RecD-like"/>
    <property type="match status" value="1"/>
</dbReference>
<dbReference type="InterPro" id="IPR027785">
    <property type="entry name" value="UvrD-like_helicase_C"/>
</dbReference>
<proteinExistence type="predicted"/>
<dbReference type="InterPro" id="IPR027417">
    <property type="entry name" value="P-loop_NTPase"/>
</dbReference>
<dbReference type="Gene3D" id="1.10.10.2220">
    <property type="match status" value="1"/>
</dbReference>
<dbReference type="PANTHER" id="PTHR43788">
    <property type="entry name" value="DNA2/NAM7 HELICASE FAMILY MEMBER"/>
    <property type="match status" value="1"/>
</dbReference>
<dbReference type="Pfam" id="PF13538">
    <property type="entry name" value="UvrD_C_2"/>
    <property type="match status" value="1"/>
</dbReference>
<dbReference type="GO" id="GO:0009338">
    <property type="term" value="C:exodeoxyribonuclease V complex"/>
    <property type="evidence" value="ECO:0007669"/>
    <property type="project" value="TreeGrafter"/>
</dbReference>
<evidence type="ECO:0000259" key="3">
    <source>
        <dbReference type="SMART" id="SM00278"/>
    </source>
</evidence>
<dbReference type="GO" id="GO:0003677">
    <property type="term" value="F:DNA binding"/>
    <property type="evidence" value="ECO:0007669"/>
    <property type="project" value="InterPro"/>
</dbReference>
<evidence type="ECO:0000256" key="1">
    <source>
        <dbReference type="ARBA" id="ARBA00022741"/>
    </source>
</evidence>
<dbReference type="Pfam" id="PF14490">
    <property type="entry name" value="HHH_RecD2"/>
    <property type="match status" value="1"/>
</dbReference>
<dbReference type="AlphaFoldDB" id="A0A6N9TWB9"/>
<dbReference type="Gene3D" id="1.10.150.20">
    <property type="entry name" value="5' to 3' exonuclease, C-terminal subdomain"/>
    <property type="match status" value="1"/>
</dbReference>
<accession>A0A6N9TWB9</accession>